<proteinExistence type="inferred from homology"/>
<accession>A0A523V0X1</accession>
<dbReference type="InterPro" id="IPR036291">
    <property type="entry name" value="NAD(P)-bd_dom_sf"/>
</dbReference>
<evidence type="ECO:0000256" key="4">
    <source>
        <dbReference type="RuleBase" id="RU361277"/>
    </source>
</evidence>
<dbReference type="Gene3D" id="3.90.180.10">
    <property type="entry name" value="Medium-chain alcohol dehydrogenases, catalytic domain"/>
    <property type="match status" value="1"/>
</dbReference>
<evidence type="ECO:0000256" key="2">
    <source>
        <dbReference type="ARBA" id="ARBA00022833"/>
    </source>
</evidence>
<organism evidence="6 7">
    <name type="scientific">Aerophobetes bacterium</name>
    <dbReference type="NCBI Taxonomy" id="2030807"/>
    <lineage>
        <taxon>Bacteria</taxon>
        <taxon>Candidatus Aerophobota</taxon>
    </lineage>
</organism>
<gene>
    <name evidence="6" type="ORF">E3J59_00600</name>
</gene>
<keyword evidence="1 4" id="KW-0479">Metal-binding</keyword>
<dbReference type="Proteomes" id="UP000320679">
    <property type="component" value="Unassembled WGS sequence"/>
</dbReference>
<evidence type="ECO:0000313" key="6">
    <source>
        <dbReference type="EMBL" id="TET48417.1"/>
    </source>
</evidence>
<keyword evidence="2 4" id="KW-0862">Zinc</keyword>
<dbReference type="InterPro" id="IPR050129">
    <property type="entry name" value="Zn_alcohol_dh"/>
</dbReference>
<dbReference type="AlphaFoldDB" id="A0A523V0X1"/>
<feature type="domain" description="Enoyl reductase (ER)" evidence="5">
    <location>
        <begin position="10"/>
        <end position="342"/>
    </location>
</feature>
<dbReference type="Gene3D" id="3.40.50.720">
    <property type="entry name" value="NAD(P)-binding Rossmann-like Domain"/>
    <property type="match status" value="1"/>
</dbReference>
<comment type="caution">
    <text evidence="6">The sequence shown here is derived from an EMBL/GenBank/DDBJ whole genome shotgun (WGS) entry which is preliminary data.</text>
</comment>
<dbReference type="Pfam" id="PF08240">
    <property type="entry name" value="ADH_N"/>
    <property type="match status" value="1"/>
</dbReference>
<dbReference type="CDD" id="cd08258">
    <property type="entry name" value="Zn_ADH4"/>
    <property type="match status" value="1"/>
</dbReference>
<dbReference type="GO" id="GO:0016491">
    <property type="term" value="F:oxidoreductase activity"/>
    <property type="evidence" value="ECO:0007669"/>
    <property type="project" value="UniProtKB-KW"/>
</dbReference>
<dbReference type="SUPFAM" id="SSF50129">
    <property type="entry name" value="GroES-like"/>
    <property type="match status" value="1"/>
</dbReference>
<name>A0A523V0X1_UNCAE</name>
<dbReference type="Pfam" id="PF00107">
    <property type="entry name" value="ADH_zinc_N"/>
    <property type="match status" value="1"/>
</dbReference>
<dbReference type="InterPro" id="IPR013149">
    <property type="entry name" value="ADH-like_C"/>
</dbReference>
<keyword evidence="3" id="KW-0560">Oxidoreductase</keyword>
<dbReference type="GO" id="GO:0008270">
    <property type="term" value="F:zinc ion binding"/>
    <property type="evidence" value="ECO:0007669"/>
    <property type="project" value="InterPro"/>
</dbReference>
<dbReference type="InterPro" id="IPR002328">
    <property type="entry name" value="ADH_Zn_CS"/>
</dbReference>
<dbReference type="InterPro" id="IPR020843">
    <property type="entry name" value="ER"/>
</dbReference>
<evidence type="ECO:0000259" key="5">
    <source>
        <dbReference type="SMART" id="SM00829"/>
    </source>
</evidence>
<reference evidence="6 7" key="1">
    <citation type="submission" date="2019-03" db="EMBL/GenBank/DDBJ databases">
        <title>Metabolic potential of uncultured bacteria and archaea associated with petroleum seepage in deep-sea sediments.</title>
        <authorList>
            <person name="Dong X."/>
            <person name="Hubert C."/>
        </authorList>
    </citation>
    <scope>NUCLEOTIDE SEQUENCE [LARGE SCALE GENOMIC DNA]</scope>
    <source>
        <strain evidence="6">E29_bin78</strain>
    </source>
</reference>
<dbReference type="SMART" id="SM00829">
    <property type="entry name" value="PKS_ER"/>
    <property type="match status" value="1"/>
</dbReference>
<dbReference type="PANTHER" id="PTHR43401:SF2">
    <property type="entry name" value="L-THREONINE 3-DEHYDROGENASE"/>
    <property type="match status" value="1"/>
</dbReference>
<evidence type="ECO:0000256" key="1">
    <source>
        <dbReference type="ARBA" id="ARBA00022723"/>
    </source>
</evidence>
<sequence>MKAIVKYKKGDGFVELREVTRPVIDSEEVLIEVKAAGICGTDIHILHDQFKYFPPVIMGHEFSGEIVEVGEKVKEWKVGERVVAEPHTGACRVCRLCRTGNPQICPEKRSIGSGTDGAFAEYIEVPSWLLHRIPEEVSFEEAALTEPTAICVHCILEKTEIETGDFVAVLGPGPIGLLAAQVVKKAGASYVLITGTSKDINPRLKIAGELGVDYILNVDKEDPISKVRELTNGEGADVVVEASGSPLAINQAFQMVRRGGRISALGMTKEEKVEIPWNMGIMKGIQITLPFSSGYTSWEKALHLIASKKINVNSLITHCFPLGDWSKAFSLVTKGQAIKALLIP</sequence>
<dbReference type="PROSITE" id="PS00059">
    <property type="entry name" value="ADH_ZINC"/>
    <property type="match status" value="1"/>
</dbReference>
<evidence type="ECO:0000256" key="3">
    <source>
        <dbReference type="ARBA" id="ARBA00023002"/>
    </source>
</evidence>
<evidence type="ECO:0000313" key="7">
    <source>
        <dbReference type="Proteomes" id="UP000320679"/>
    </source>
</evidence>
<dbReference type="PANTHER" id="PTHR43401">
    <property type="entry name" value="L-THREONINE 3-DEHYDROGENASE"/>
    <property type="match status" value="1"/>
</dbReference>
<dbReference type="InterPro" id="IPR013154">
    <property type="entry name" value="ADH-like_N"/>
</dbReference>
<comment type="similarity">
    <text evidence="4">Belongs to the zinc-containing alcohol dehydrogenase family.</text>
</comment>
<protein>
    <submittedName>
        <fullName evidence="6">Sorbitol dehydrogenase</fullName>
    </submittedName>
</protein>
<dbReference type="EMBL" id="SOJK01000026">
    <property type="protein sequence ID" value="TET48417.1"/>
    <property type="molecule type" value="Genomic_DNA"/>
</dbReference>
<comment type="cofactor">
    <cofactor evidence="4">
        <name>Zn(2+)</name>
        <dbReference type="ChEBI" id="CHEBI:29105"/>
    </cofactor>
</comment>
<dbReference type="InterPro" id="IPR011032">
    <property type="entry name" value="GroES-like_sf"/>
</dbReference>
<dbReference type="SUPFAM" id="SSF51735">
    <property type="entry name" value="NAD(P)-binding Rossmann-fold domains"/>
    <property type="match status" value="1"/>
</dbReference>